<reference evidence="1 2" key="1">
    <citation type="submission" date="2007-06" db="EMBL/GenBank/DDBJ databases">
        <title>The Genome Sequence of Coccidioides posadasii RMSCC_3488.</title>
        <authorList>
            <consortium name="Coccidioides Genome Resources Consortium"/>
            <consortium name="The Broad Institute Genome Sequencing Platform"/>
            <person name="Henn M.R."/>
            <person name="Sykes S."/>
            <person name="Young S."/>
            <person name="Jaffe D."/>
            <person name="Berlin A."/>
            <person name="Alvarez P."/>
            <person name="Butler J."/>
            <person name="Gnerre S."/>
            <person name="Grabherr M."/>
            <person name="Mauceli E."/>
            <person name="Brockman W."/>
            <person name="Kodira C."/>
            <person name="Alvarado L."/>
            <person name="Zeng Q."/>
            <person name="Crawford M."/>
            <person name="Antoine C."/>
            <person name="Devon K."/>
            <person name="Galgiani J."/>
            <person name="Orsborn K."/>
            <person name="Lewis M.L."/>
            <person name="Nusbaum C."/>
            <person name="Galagan J."/>
            <person name="Birren B."/>
        </authorList>
    </citation>
    <scope>NUCLEOTIDE SEQUENCE [LARGE SCALE GENOMIC DNA]</scope>
    <source>
        <strain evidence="1 2">RMSCC 3488</strain>
    </source>
</reference>
<dbReference type="AlphaFoldDB" id="A0A0J6FHC5"/>
<organism evidence="1 2">
    <name type="scientific">Coccidioides posadasii RMSCC 3488</name>
    <dbReference type="NCBI Taxonomy" id="454284"/>
    <lineage>
        <taxon>Eukaryota</taxon>
        <taxon>Fungi</taxon>
        <taxon>Dikarya</taxon>
        <taxon>Ascomycota</taxon>
        <taxon>Pezizomycotina</taxon>
        <taxon>Eurotiomycetes</taxon>
        <taxon>Eurotiomycetidae</taxon>
        <taxon>Onygenales</taxon>
        <taxon>Onygenaceae</taxon>
        <taxon>Coccidioides</taxon>
    </lineage>
</organism>
<dbReference type="VEuPathDB" id="FungiDB:CPAG_05084"/>
<name>A0A0J6FHC5_COCPO</name>
<gene>
    <name evidence="1" type="ORF">CPAG_05084</name>
</gene>
<accession>A0A0J6FHC5</accession>
<evidence type="ECO:0000313" key="2">
    <source>
        <dbReference type="Proteomes" id="UP000054567"/>
    </source>
</evidence>
<evidence type="ECO:0000313" key="1">
    <source>
        <dbReference type="EMBL" id="KMM68760.1"/>
    </source>
</evidence>
<proteinExistence type="predicted"/>
<dbReference type="Proteomes" id="UP000054567">
    <property type="component" value="Unassembled WGS sequence"/>
</dbReference>
<reference evidence="2" key="2">
    <citation type="journal article" date="2009" name="Genome Res.">
        <title>Comparative genomic analyses of the human fungal pathogens Coccidioides and their relatives.</title>
        <authorList>
            <person name="Sharpton T.J."/>
            <person name="Stajich J.E."/>
            <person name="Rounsley S.D."/>
            <person name="Gardner M.J."/>
            <person name="Wortman J.R."/>
            <person name="Jordar V.S."/>
            <person name="Maiti R."/>
            <person name="Kodira C.D."/>
            <person name="Neafsey D.E."/>
            <person name="Zeng Q."/>
            <person name="Hung C.-Y."/>
            <person name="McMahan C."/>
            <person name="Muszewska A."/>
            <person name="Grynberg M."/>
            <person name="Mandel M.A."/>
            <person name="Kellner E.M."/>
            <person name="Barker B.M."/>
            <person name="Galgiani J.N."/>
            <person name="Orbach M.J."/>
            <person name="Kirkland T.N."/>
            <person name="Cole G.T."/>
            <person name="Henn M.R."/>
            <person name="Birren B.W."/>
            <person name="Taylor J.W."/>
        </authorList>
    </citation>
    <scope>NUCLEOTIDE SEQUENCE [LARGE SCALE GENOMIC DNA]</scope>
    <source>
        <strain evidence="2">RMSCC 3488</strain>
    </source>
</reference>
<reference evidence="2" key="3">
    <citation type="journal article" date="2010" name="Genome Res.">
        <title>Population genomic sequencing of Coccidioides fungi reveals recent hybridization and transposon control.</title>
        <authorList>
            <person name="Neafsey D.E."/>
            <person name="Barker B.M."/>
            <person name="Sharpton T.J."/>
            <person name="Stajich J.E."/>
            <person name="Park D.J."/>
            <person name="Whiston E."/>
            <person name="Hung C.-Y."/>
            <person name="McMahan C."/>
            <person name="White J."/>
            <person name="Sykes S."/>
            <person name="Heiman D."/>
            <person name="Young S."/>
            <person name="Zeng Q."/>
            <person name="Abouelleil A."/>
            <person name="Aftuck L."/>
            <person name="Bessette D."/>
            <person name="Brown A."/>
            <person name="FitzGerald M."/>
            <person name="Lui A."/>
            <person name="Macdonald J.P."/>
            <person name="Priest M."/>
            <person name="Orbach M.J."/>
            <person name="Galgiani J.N."/>
            <person name="Kirkland T.N."/>
            <person name="Cole G.T."/>
            <person name="Birren B.W."/>
            <person name="Henn M.R."/>
            <person name="Taylor J.W."/>
            <person name="Rounsley S.D."/>
        </authorList>
    </citation>
    <scope>NUCLEOTIDE SEQUENCE [LARGE SCALE GENOMIC DNA]</scope>
    <source>
        <strain evidence="2">RMSCC 3488</strain>
    </source>
</reference>
<sequence length="118" mass="13705">MVQRQYWPECRRREDAPSCPYKLLRTETHIEAMEESRTHSWDAHGRRLFPHKLQPSHATTRARHVTHLKRRNAAERFGITLVETVGNGLHRQTANCQLPTMESGEPPSGYIMYTGKPD</sequence>
<dbReference type="EMBL" id="DS268111">
    <property type="protein sequence ID" value="KMM68760.1"/>
    <property type="molecule type" value="Genomic_DNA"/>
</dbReference>
<protein>
    <submittedName>
        <fullName evidence="1">Uncharacterized protein</fullName>
    </submittedName>
</protein>